<feature type="compositionally biased region" description="Polar residues" evidence="1">
    <location>
        <begin position="26"/>
        <end position="42"/>
    </location>
</feature>
<organism evidence="2 3">
    <name type="scientific">Acrobeloides nanus</name>
    <dbReference type="NCBI Taxonomy" id="290746"/>
    <lineage>
        <taxon>Eukaryota</taxon>
        <taxon>Metazoa</taxon>
        <taxon>Ecdysozoa</taxon>
        <taxon>Nematoda</taxon>
        <taxon>Chromadorea</taxon>
        <taxon>Rhabditida</taxon>
        <taxon>Tylenchina</taxon>
        <taxon>Cephalobomorpha</taxon>
        <taxon>Cephaloboidea</taxon>
        <taxon>Cephalobidae</taxon>
        <taxon>Acrobeloides</taxon>
    </lineage>
</organism>
<feature type="region of interest" description="Disordered" evidence="1">
    <location>
        <begin position="1"/>
        <end position="57"/>
    </location>
</feature>
<proteinExistence type="predicted"/>
<dbReference type="WBParaSite" id="ACRNAN_scaffold3975.g21486.t1">
    <property type="protein sequence ID" value="ACRNAN_scaffold3975.g21486.t1"/>
    <property type="gene ID" value="ACRNAN_scaffold3975.g21486"/>
</dbReference>
<reference evidence="3" key="1">
    <citation type="submission" date="2022-11" db="UniProtKB">
        <authorList>
            <consortium name="WormBaseParasite"/>
        </authorList>
    </citation>
    <scope>IDENTIFICATION</scope>
</reference>
<name>A0A914DW23_9BILA</name>
<feature type="compositionally biased region" description="Low complexity" evidence="1">
    <location>
        <begin position="7"/>
        <end position="25"/>
    </location>
</feature>
<evidence type="ECO:0000256" key="1">
    <source>
        <dbReference type="SAM" id="MobiDB-lite"/>
    </source>
</evidence>
<evidence type="ECO:0000313" key="3">
    <source>
        <dbReference type="WBParaSite" id="ACRNAN_scaffold3975.g21486.t1"/>
    </source>
</evidence>
<evidence type="ECO:0000313" key="2">
    <source>
        <dbReference type="Proteomes" id="UP000887540"/>
    </source>
</evidence>
<keyword evidence="2" id="KW-1185">Reference proteome</keyword>
<sequence length="57" mass="6496">QFALENKSTASKNSLSTTSSKFSTKLPTRTTKPTWLNHQPTPKYSCANKRRTPKNVW</sequence>
<dbReference type="Proteomes" id="UP000887540">
    <property type="component" value="Unplaced"/>
</dbReference>
<protein>
    <submittedName>
        <fullName evidence="3">Uncharacterized protein</fullName>
    </submittedName>
</protein>
<accession>A0A914DW23</accession>
<feature type="compositionally biased region" description="Basic residues" evidence="1">
    <location>
        <begin position="48"/>
        <end position="57"/>
    </location>
</feature>
<dbReference type="AlphaFoldDB" id="A0A914DW23"/>